<evidence type="ECO:0000313" key="3">
    <source>
        <dbReference type="EMBL" id="EAR95626.2"/>
    </source>
</evidence>
<feature type="region of interest" description="Disordered" evidence="2">
    <location>
        <begin position="200"/>
        <end position="247"/>
    </location>
</feature>
<feature type="compositionally biased region" description="Polar residues" evidence="2">
    <location>
        <begin position="359"/>
        <end position="371"/>
    </location>
</feature>
<feature type="region of interest" description="Disordered" evidence="2">
    <location>
        <begin position="150"/>
        <end position="185"/>
    </location>
</feature>
<gene>
    <name evidence="3" type="ORF">TTHERM_00266360</name>
</gene>
<dbReference type="InParanoid" id="I7LUP2"/>
<keyword evidence="4" id="KW-1185">Reference proteome</keyword>
<name>I7LUP2_TETTS</name>
<feature type="compositionally biased region" description="Polar residues" evidence="2">
    <location>
        <begin position="504"/>
        <end position="523"/>
    </location>
</feature>
<dbReference type="Proteomes" id="UP000009168">
    <property type="component" value="Unassembled WGS sequence"/>
</dbReference>
<sequence>MNQRNVLMGNRILYNKSIERNQEIHLKKLREIKSNFRAKSPFSYEINKKKKEQLQETKHTEIERENRILLEKITNIMQNKQLTMSMKRVMSPKSLNQTVRKKKLVQIAEENQFLLRRLQEKRSNYDVAQYEQQWANTKSFINTITGYSKTPKQSSYYGGTPTSSDNALTNNQSFSHSRNNSLNPIKRKSVKLNQSQQDNNHLYGQQNSSYSNQNVNTSLNGSLNSNFRISQPRRGESAQVSKRSLSNNYNQRKEKIRLYKQVKVIGNIHFDVEIYMFDGKMMIVADEIEGEETKIIEIPSEEALTFLREECDNNLDSLVLRLRHANNQLFLIGTKKSRENAQQNSANKSNGEFEPVHNNGANSVTSQSNQQNIEQANFDESKISQDQIKQNSNSQNQSSRTQQRQGSSKNNLKQQNLNGENNLNQQNSNFSNNSKSIQESIPRGSQQFQNGLDNNSCQYRNTNEDIHENFDEDNQESVNDQLQYAQNMRSVKEEENDYFKDNSAFKSKGQSVSKQNKLPQNSHQSRRNEFEDNSPDKYVFEDEQQNEQYENDEDEEEEEEEEAELEEDYHSSNIEYQNNNGYLQNNNQYIRENFTLQEEEIDI</sequence>
<dbReference type="RefSeq" id="XP_001015871.2">
    <property type="nucleotide sequence ID" value="XM_001015871.2"/>
</dbReference>
<dbReference type="InterPro" id="IPR038792">
    <property type="entry name" value="CFAP97D1/2"/>
</dbReference>
<dbReference type="InterPro" id="IPR029488">
    <property type="entry name" value="Hmw/CFAP97"/>
</dbReference>
<dbReference type="AlphaFoldDB" id="I7LUP2"/>
<feature type="region of interest" description="Disordered" evidence="2">
    <location>
        <begin position="504"/>
        <end position="581"/>
    </location>
</feature>
<dbReference type="Pfam" id="PF13879">
    <property type="entry name" value="Hmw_CFAP97"/>
    <property type="match status" value="1"/>
</dbReference>
<proteinExistence type="inferred from homology"/>
<evidence type="ECO:0000256" key="1">
    <source>
        <dbReference type="ARBA" id="ARBA00008315"/>
    </source>
</evidence>
<feature type="compositionally biased region" description="Low complexity" evidence="2">
    <location>
        <begin position="205"/>
        <end position="214"/>
    </location>
</feature>
<feature type="compositionally biased region" description="Polar residues" evidence="2">
    <location>
        <begin position="340"/>
        <end position="350"/>
    </location>
</feature>
<feature type="compositionally biased region" description="Polar residues" evidence="2">
    <location>
        <begin position="437"/>
        <end position="460"/>
    </location>
</feature>
<evidence type="ECO:0000256" key="2">
    <source>
        <dbReference type="SAM" id="MobiDB-lite"/>
    </source>
</evidence>
<dbReference type="PANTHER" id="PTHR33768">
    <property type="entry name" value="MIP11318P"/>
    <property type="match status" value="1"/>
</dbReference>
<dbReference type="GeneID" id="7840104"/>
<feature type="compositionally biased region" description="Polar residues" evidence="2">
    <location>
        <begin position="238"/>
        <end position="247"/>
    </location>
</feature>
<feature type="compositionally biased region" description="Polar residues" evidence="2">
    <location>
        <begin position="150"/>
        <end position="183"/>
    </location>
</feature>
<feature type="region of interest" description="Disordered" evidence="2">
    <location>
        <begin position="334"/>
        <end position="371"/>
    </location>
</feature>
<organism evidence="3 4">
    <name type="scientific">Tetrahymena thermophila (strain SB210)</name>
    <dbReference type="NCBI Taxonomy" id="312017"/>
    <lineage>
        <taxon>Eukaryota</taxon>
        <taxon>Sar</taxon>
        <taxon>Alveolata</taxon>
        <taxon>Ciliophora</taxon>
        <taxon>Intramacronucleata</taxon>
        <taxon>Oligohymenophorea</taxon>
        <taxon>Hymenostomatida</taxon>
        <taxon>Tetrahymenina</taxon>
        <taxon>Tetrahymenidae</taxon>
        <taxon>Tetrahymena</taxon>
    </lineage>
</organism>
<evidence type="ECO:0000313" key="4">
    <source>
        <dbReference type="Proteomes" id="UP000009168"/>
    </source>
</evidence>
<dbReference type="KEGG" id="tet:TTHERM_00266360"/>
<feature type="compositionally biased region" description="Basic and acidic residues" evidence="2">
    <location>
        <begin position="526"/>
        <end position="540"/>
    </location>
</feature>
<dbReference type="OrthoDB" id="292876at2759"/>
<dbReference type="EMBL" id="GG662703">
    <property type="protein sequence ID" value="EAR95626.2"/>
    <property type="molecule type" value="Genomic_DNA"/>
</dbReference>
<feature type="compositionally biased region" description="Low complexity" evidence="2">
    <location>
        <begin position="384"/>
        <end position="436"/>
    </location>
</feature>
<feature type="region of interest" description="Disordered" evidence="2">
    <location>
        <begin position="384"/>
        <end position="460"/>
    </location>
</feature>
<protein>
    <submittedName>
        <fullName evidence="3">Uncharacterized protein</fullName>
    </submittedName>
</protein>
<accession>I7LUP2</accession>
<feature type="compositionally biased region" description="Acidic residues" evidence="2">
    <location>
        <begin position="541"/>
        <end position="567"/>
    </location>
</feature>
<dbReference type="PANTHER" id="PTHR33768:SF3">
    <property type="entry name" value="MIP11318P"/>
    <property type="match status" value="1"/>
</dbReference>
<reference evidence="4" key="1">
    <citation type="journal article" date="2006" name="PLoS Biol.">
        <title>Macronuclear genome sequence of the ciliate Tetrahymena thermophila, a model eukaryote.</title>
        <authorList>
            <person name="Eisen J.A."/>
            <person name="Coyne R.S."/>
            <person name="Wu M."/>
            <person name="Wu D."/>
            <person name="Thiagarajan M."/>
            <person name="Wortman J.R."/>
            <person name="Badger J.H."/>
            <person name="Ren Q."/>
            <person name="Amedeo P."/>
            <person name="Jones K.M."/>
            <person name="Tallon L.J."/>
            <person name="Delcher A.L."/>
            <person name="Salzberg S.L."/>
            <person name="Silva J.C."/>
            <person name="Haas B.J."/>
            <person name="Majoros W.H."/>
            <person name="Farzad M."/>
            <person name="Carlton J.M."/>
            <person name="Smith R.K. Jr."/>
            <person name="Garg J."/>
            <person name="Pearlman R.E."/>
            <person name="Karrer K.M."/>
            <person name="Sun L."/>
            <person name="Manning G."/>
            <person name="Elde N.C."/>
            <person name="Turkewitz A.P."/>
            <person name="Asai D.J."/>
            <person name="Wilkes D.E."/>
            <person name="Wang Y."/>
            <person name="Cai H."/>
            <person name="Collins K."/>
            <person name="Stewart B.A."/>
            <person name="Lee S.R."/>
            <person name="Wilamowska K."/>
            <person name="Weinberg Z."/>
            <person name="Ruzzo W.L."/>
            <person name="Wloga D."/>
            <person name="Gaertig J."/>
            <person name="Frankel J."/>
            <person name="Tsao C.-C."/>
            <person name="Gorovsky M.A."/>
            <person name="Keeling P.J."/>
            <person name="Waller R.F."/>
            <person name="Patron N.J."/>
            <person name="Cherry J.M."/>
            <person name="Stover N.A."/>
            <person name="Krieger C.J."/>
            <person name="del Toro C."/>
            <person name="Ryder H.F."/>
            <person name="Williamson S.C."/>
            <person name="Barbeau R.A."/>
            <person name="Hamilton E.P."/>
            <person name="Orias E."/>
        </authorList>
    </citation>
    <scope>NUCLEOTIDE SEQUENCE [LARGE SCALE GENOMIC DNA]</scope>
    <source>
        <strain evidence="4">SB210</strain>
    </source>
</reference>
<comment type="similarity">
    <text evidence="1">Belongs to the CFAP97 family.</text>
</comment>
<feature type="compositionally biased region" description="Polar residues" evidence="2">
    <location>
        <begin position="215"/>
        <end position="229"/>
    </location>
</feature>